<evidence type="ECO:0000256" key="1">
    <source>
        <dbReference type="SAM" id="MobiDB-lite"/>
    </source>
</evidence>
<proteinExistence type="predicted"/>
<keyword evidence="3" id="KW-1185">Reference proteome</keyword>
<sequence length="140" mass="15383">MVADAETQLAQNPSLDTKHDAAGAKHPEASNDTKAGGNPQTGDRYEVAPEGAHSRLDRKDERNHGNALADAKRVEKLEEEAQAAHDEAIKHPTAIARAHGNEPSRGAKKDEEIIDDEEEELRKKDEAKKQSKEAHAHHKH</sequence>
<feature type="compositionally biased region" description="Basic and acidic residues" evidence="1">
    <location>
        <begin position="120"/>
        <end position="134"/>
    </location>
</feature>
<dbReference type="PANTHER" id="PTHR39475:SF1">
    <property type="entry name" value="CONIDIATION-SPECIFIC PROTEIN 6"/>
    <property type="match status" value="1"/>
</dbReference>
<dbReference type="KEGG" id="ksn:43589533"/>
<dbReference type="PANTHER" id="PTHR39475">
    <property type="entry name" value="CONIDIATION-SPECIFIC PROTEIN 6"/>
    <property type="match status" value="1"/>
</dbReference>
<dbReference type="GeneID" id="43589533"/>
<dbReference type="RefSeq" id="XP_031860347.2">
    <property type="nucleotide sequence ID" value="XM_032005386.2"/>
</dbReference>
<name>A0AAJ8MY12_9TREE</name>
<dbReference type="Proteomes" id="UP000322225">
    <property type="component" value="Chromosome 7"/>
</dbReference>
<feature type="compositionally biased region" description="Basic and acidic residues" evidence="1">
    <location>
        <begin position="16"/>
        <end position="31"/>
    </location>
</feature>
<reference evidence="2" key="1">
    <citation type="submission" date="2017-08" db="EMBL/GenBank/DDBJ databases">
        <authorList>
            <person name="Cuomo C."/>
            <person name="Billmyre B."/>
            <person name="Heitman J."/>
        </authorList>
    </citation>
    <scope>NUCLEOTIDE SEQUENCE</scope>
    <source>
        <strain evidence="2">CBS 12478</strain>
    </source>
</reference>
<evidence type="ECO:0000313" key="3">
    <source>
        <dbReference type="Proteomes" id="UP000322225"/>
    </source>
</evidence>
<feature type="compositionally biased region" description="Polar residues" evidence="1">
    <location>
        <begin position="32"/>
        <end position="41"/>
    </location>
</feature>
<protein>
    <submittedName>
        <fullName evidence="2">Uncharacterized protein</fullName>
    </submittedName>
</protein>
<feature type="compositionally biased region" description="Basic and acidic residues" evidence="1">
    <location>
        <begin position="99"/>
        <end position="111"/>
    </location>
</feature>
<evidence type="ECO:0000313" key="2">
    <source>
        <dbReference type="EMBL" id="WWD19898.1"/>
    </source>
</evidence>
<feature type="compositionally biased region" description="Basic and acidic residues" evidence="1">
    <location>
        <begin position="43"/>
        <end position="76"/>
    </location>
</feature>
<dbReference type="AlphaFoldDB" id="A0AAJ8MY12"/>
<accession>A0AAJ8MY12</accession>
<organism evidence="2 3">
    <name type="scientific">Kwoniella shandongensis</name>
    <dbReference type="NCBI Taxonomy" id="1734106"/>
    <lineage>
        <taxon>Eukaryota</taxon>
        <taxon>Fungi</taxon>
        <taxon>Dikarya</taxon>
        <taxon>Basidiomycota</taxon>
        <taxon>Agaricomycotina</taxon>
        <taxon>Tremellomycetes</taxon>
        <taxon>Tremellales</taxon>
        <taxon>Cryptococcaceae</taxon>
        <taxon>Kwoniella</taxon>
    </lineage>
</organism>
<dbReference type="EMBL" id="CP144057">
    <property type="protein sequence ID" value="WWD19898.1"/>
    <property type="molecule type" value="Genomic_DNA"/>
</dbReference>
<feature type="region of interest" description="Disordered" evidence="1">
    <location>
        <begin position="1"/>
        <end position="140"/>
    </location>
</feature>
<reference evidence="2" key="2">
    <citation type="submission" date="2024-01" db="EMBL/GenBank/DDBJ databases">
        <title>Comparative genomics of Cryptococcus and Kwoniella reveals pathogenesis evolution and contrasting modes of karyotype evolution via chromosome fusion or intercentromeric recombination.</title>
        <authorList>
            <person name="Coelho M.A."/>
            <person name="David-Palma M."/>
            <person name="Shea T."/>
            <person name="Bowers K."/>
            <person name="McGinley-Smith S."/>
            <person name="Mohammad A.W."/>
            <person name="Gnirke A."/>
            <person name="Yurkov A.M."/>
            <person name="Nowrousian M."/>
            <person name="Sun S."/>
            <person name="Cuomo C.A."/>
            <person name="Heitman J."/>
        </authorList>
    </citation>
    <scope>NUCLEOTIDE SEQUENCE</scope>
    <source>
        <strain evidence="2">CBS 12478</strain>
    </source>
</reference>
<gene>
    <name evidence="2" type="ORF">CI109_104367</name>
</gene>